<reference evidence="2 3" key="1">
    <citation type="journal article" date="2019" name="Sci. Rep.">
        <title>Orb-weaving spider Araneus ventricosus genome elucidates the spidroin gene catalogue.</title>
        <authorList>
            <person name="Kono N."/>
            <person name="Nakamura H."/>
            <person name="Ohtoshi R."/>
            <person name="Moran D.A.P."/>
            <person name="Shinohara A."/>
            <person name="Yoshida Y."/>
            <person name="Fujiwara M."/>
            <person name="Mori M."/>
            <person name="Tomita M."/>
            <person name="Arakawa K."/>
        </authorList>
    </citation>
    <scope>NUCLEOTIDE SEQUENCE [LARGE SCALE GENOMIC DNA]</scope>
</reference>
<comment type="caution">
    <text evidence="2">The sequence shown here is derived from an EMBL/GenBank/DDBJ whole genome shotgun (WGS) entry which is preliminary data.</text>
</comment>
<feature type="region of interest" description="Disordered" evidence="1">
    <location>
        <begin position="33"/>
        <end position="70"/>
    </location>
</feature>
<feature type="non-terminal residue" evidence="2">
    <location>
        <position position="1"/>
    </location>
</feature>
<accession>A0A4Y2PRT6</accession>
<evidence type="ECO:0000313" key="3">
    <source>
        <dbReference type="Proteomes" id="UP000499080"/>
    </source>
</evidence>
<protein>
    <submittedName>
        <fullName evidence="2">Uncharacterized protein</fullName>
    </submittedName>
</protein>
<dbReference type="Proteomes" id="UP000499080">
    <property type="component" value="Unassembled WGS sequence"/>
</dbReference>
<gene>
    <name evidence="2" type="ORF">AVEN_199485_1</name>
</gene>
<evidence type="ECO:0000313" key="2">
    <source>
        <dbReference type="EMBL" id="GBN53921.1"/>
    </source>
</evidence>
<evidence type="ECO:0000256" key="1">
    <source>
        <dbReference type="SAM" id="MobiDB-lite"/>
    </source>
</evidence>
<dbReference type="AlphaFoldDB" id="A0A4Y2PRT6"/>
<sequence>GSHACQHVEFLAVHEMQEANRVATASHGELSRLLSRDGIKQQKAEDKGEDKLEGSKDPWEPRVWDKKVIP</sequence>
<keyword evidence="3" id="KW-1185">Reference proteome</keyword>
<dbReference type="EMBL" id="BGPR01134643">
    <property type="protein sequence ID" value="GBN53921.1"/>
    <property type="molecule type" value="Genomic_DNA"/>
</dbReference>
<organism evidence="2 3">
    <name type="scientific">Araneus ventricosus</name>
    <name type="common">Orbweaver spider</name>
    <name type="synonym">Epeira ventricosa</name>
    <dbReference type="NCBI Taxonomy" id="182803"/>
    <lineage>
        <taxon>Eukaryota</taxon>
        <taxon>Metazoa</taxon>
        <taxon>Ecdysozoa</taxon>
        <taxon>Arthropoda</taxon>
        <taxon>Chelicerata</taxon>
        <taxon>Arachnida</taxon>
        <taxon>Araneae</taxon>
        <taxon>Araneomorphae</taxon>
        <taxon>Entelegynae</taxon>
        <taxon>Araneoidea</taxon>
        <taxon>Araneidae</taxon>
        <taxon>Araneus</taxon>
    </lineage>
</organism>
<feature type="compositionally biased region" description="Basic and acidic residues" evidence="1">
    <location>
        <begin position="34"/>
        <end position="70"/>
    </location>
</feature>
<name>A0A4Y2PRT6_ARAVE</name>
<proteinExistence type="predicted"/>